<gene>
    <name evidence="1" type="ORF">WMSIL1_LOCUS231</name>
</gene>
<dbReference type="Proteomes" id="UP000321570">
    <property type="component" value="Unassembled WGS sequence"/>
</dbReference>
<dbReference type="EMBL" id="CABIJS010000007">
    <property type="protein sequence ID" value="VUZ38807.1"/>
    <property type="molecule type" value="Genomic_DNA"/>
</dbReference>
<name>A0A564XUX0_HYMDI</name>
<sequence length="168" mass="19294">MFSDSSWVPSLHFPEFSGALCIHSDSLCDAVNSTLVKEILFYAVKFCLFFAHVLEEHHSSVPLRATSYKLTKYLSQMYPNKPKDGLERCKNGREESSRDIILPIFLCEISSPLFLKWEYELLRGIYRPRDDYICISLKSLCNFMLCSTTIQRLHRLECVSGVIPGTIS</sequence>
<accession>A0A564XUX0</accession>
<protein>
    <submittedName>
        <fullName evidence="1">Uncharacterized protein</fullName>
    </submittedName>
</protein>
<keyword evidence="2" id="KW-1185">Reference proteome</keyword>
<reference evidence="1 2" key="1">
    <citation type="submission" date="2019-07" db="EMBL/GenBank/DDBJ databases">
        <authorList>
            <person name="Jastrzebski P J."/>
            <person name="Paukszto L."/>
            <person name="Jastrzebski P J."/>
        </authorList>
    </citation>
    <scope>NUCLEOTIDE SEQUENCE [LARGE SCALE GENOMIC DNA]</scope>
    <source>
        <strain evidence="1 2">WMS-il1</strain>
    </source>
</reference>
<evidence type="ECO:0000313" key="1">
    <source>
        <dbReference type="EMBL" id="VUZ38807.1"/>
    </source>
</evidence>
<organism evidence="1 2">
    <name type="scientific">Hymenolepis diminuta</name>
    <name type="common">Rat tapeworm</name>
    <dbReference type="NCBI Taxonomy" id="6216"/>
    <lineage>
        <taxon>Eukaryota</taxon>
        <taxon>Metazoa</taxon>
        <taxon>Spiralia</taxon>
        <taxon>Lophotrochozoa</taxon>
        <taxon>Platyhelminthes</taxon>
        <taxon>Cestoda</taxon>
        <taxon>Eucestoda</taxon>
        <taxon>Cyclophyllidea</taxon>
        <taxon>Hymenolepididae</taxon>
        <taxon>Hymenolepis</taxon>
    </lineage>
</organism>
<evidence type="ECO:0000313" key="2">
    <source>
        <dbReference type="Proteomes" id="UP000321570"/>
    </source>
</evidence>
<proteinExistence type="predicted"/>
<dbReference type="AlphaFoldDB" id="A0A564XUX0"/>